<accession>A0AAJ0FS44</accession>
<comment type="caution">
    <text evidence="2">The sequence shown here is derived from an EMBL/GenBank/DDBJ whole genome shotgun (WGS) entry which is preliminary data.</text>
</comment>
<feature type="region of interest" description="Disordered" evidence="1">
    <location>
        <begin position="1"/>
        <end position="29"/>
    </location>
</feature>
<organism evidence="2 3">
    <name type="scientific">Phialemonium atrogriseum</name>
    <dbReference type="NCBI Taxonomy" id="1093897"/>
    <lineage>
        <taxon>Eukaryota</taxon>
        <taxon>Fungi</taxon>
        <taxon>Dikarya</taxon>
        <taxon>Ascomycota</taxon>
        <taxon>Pezizomycotina</taxon>
        <taxon>Sordariomycetes</taxon>
        <taxon>Sordariomycetidae</taxon>
        <taxon>Cephalothecales</taxon>
        <taxon>Cephalothecaceae</taxon>
        <taxon>Phialemonium</taxon>
    </lineage>
</organism>
<feature type="region of interest" description="Disordered" evidence="1">
    <location>
        <begin position="100"/>
        <end position="123"/>
    </location>
</feature>
<proteinExistence type="predicted"/>
<gene>
    <name evidence="2" type="ORF">QBC33DRAFT_32681</name>
</gene>
<reference evidence="2" key="1">
    <citation type="submission" date="2023-06" db="EMBL/GenBank/DDBJ databases">
        <title>Genome-scale phylogeny and comparative genomics of the fungal order Sordariales.</title>
        <authorList>
            <consortium name="Lawrence Berkeley National Laboratory"/>
            <person name="Hensen N."/>
            <person name="Bonometti L."/>
            <person name="Westerberg I."/>
            <person name="Brannstrom I.O."/>
            <person name="Guillou S."/>
            <person name="Cros-Aarteil S."/>
            <person name="Calhoun S."/>
            <person name="Haridas S."/>
            <person name="Kuo A."/>
            <person name="Mondo S."/>
            <person name="Pangilinan J."/>
            <person name="Riley R."/>
            <person name="Labutti K."/>
            <person name="Andreopoulos B."/>
            <person name="Lipzen A."/>
            <person name="Chen C."/>
            <person name="Yanf M."/>
            <person name="Daum C."/>
            <person name="Ng V."/>
            <person name="Clum A."/>
            <person name="Steindorff A."/>
            <person name="Ohm R."/>
            <person name="Martin F."/>
            <person name="Silar P."/>
            <person name="Natvig D."/>
            <person name="Lalanne C."/>
            <person name="Gautier V."/>
            <person name="Ament-Velasquez S.L."/>
            <person name="Kruys A."/>
            <person name="Hutchinson M.I."/>
            <person name="Powell A.J."/>
            <person name="Barry K."/>
            <person name="Miller A.N."/>
            <person name="Grigoriev I.V."/>
            <person name="Debuchy R."/>
            <person name="Gladieux P."/>
            <person name="Thoren M.H."/>
            <person name="Johannesson H."/>
        </authorList>
    </citation>
    <scope>NUCLEOTIDE SEQUENCE</scope>
    <source>
        <strain evidence="2">8032-3</strain>
    </source>
</reference>
<dbReference type="Proteomes" id="UP001244011">
    <property type="component" value="Unassembled WGS sequence"/>
</dbReference>
<dbReference type="AlphaFoldDB" id="A0AAJ0FS44"/>
<protein>
    <submittedName>
        <fullName evidence="2">Uncharacterized protein</fullName>
    </submittedName>
</protein>
<evidence type="ECO:0000313" key="2">
    <source>
        <dbReference type="EMBL" id="KAK1772888.1"/>
    </source>
</evidence>
<dbReference type="GeneID" id="85306825"/>
<sequence>MPEPVAVELPPQPPGAQSARGSFSHSLTPDSSGATFFSHTCEEKSPCNLLAPYSSFSTMLLLRARGEQQNQPVSNFYLLHKRQINSLGRYSSTPFAAGAQLPEANNLPRTELDEPSSMSRKVSKTRPVRRVGNCLHPLALPSFAIYTPEFMTGGYLQKEGSGINCLLDGLMQVQLAQGCFASAVSRACIMEDMGARYMAPEIQLGHDDEKGDRILSRTHGIPSAGVTCDGREICTPSARPTICVCPSLVCTIWPVRSRRRKPSENWVKRERLRLAPIQSL</sequence>
<dbReference type="EMBL" id="MU838997">
    <property type="protein sequence ID" value="KAK1772888.1"/>
    <property type="molecule type" value="Genomic_DNA"/>
</dbReference>
<dbReference type="RefSeq" id="XP_060289101.1">
    <property type="nucleotide sequence ID" value="XM_060423638.1"/>
</dbReference>
<feature type="compositionally biased region" description="Polar residues" evidence="1">
    <location>
        <begin position="19"/>
        <end position="29"/>
    </location>
</feature>
<keyword evidence="3" id="KW-1185">Reference proteome</keyword>
<name>A0AAJ0FS44_9PEZI</name>
<evidence type="ECO:0000313" key="3">
    <source>
        <dbReference type="Proteomes" id="UP001244011"/>
    </source>
</evidence>
<evidence type="ECO:0000256" key="1">
    <source>
        <dbReference type="SAM" id="MobiDB-lite"/>
    </source>
</evidence>